<gene>
    <name evidence="1" type="ORF">MKUB_08380</name>
</gene>
<evidence type="ECO:0000313" key="1">
    <source>
        <dbReference type="EMBL" id="GFG63348.1"/>
    </source>
</evidence>
<protein>
    <submittedName>
        <fullName evidence="1">Uncharacterized protein</fullName>
    </submittedName>
</protein>
<keyword evidence="2" id="KW-1185">Reference proteome</keyword>
<sequence length="89" mass="9408">MPSTVIGVTGVDRGAPVLRPGTVRTTGLSPPKFRPSFDIWMNTLFAGLSHHGGRIRSAMPATVVTPAEREASLTFGAERAASLTFVGRD</sequence>
<reference evidence="1 2" key="1">
    <citation type="journal article" date="2019" name="Emerg. Microbes Infect.">
        <title>Comprehensive subspecies identification of 175 nontuberculous mycobacteria species based on 7547 genomic profiles.</title>
        <authorList>
            <person name="Matsumoto Y."/>
            <person name="Kinjo T."/>
            <person name="Motooka D."/>
            <person name="Nabeya D."/>
            <person name="Jung N."/>
            <person name="Uechi K."/>
            <person name="Horii T."/>
            <person name="Iida T."/>
            <person name="Fujita J."/>
            <person name="Nakamura S."/>
        </authorList>
    </citation>
    <scope>NUCLEOTIDE SEQUENCE [LARGE SCALE GENOMIC DNA]</scope>
    <source>
        <strain evidence="1 2">JCM 13573</strain>
    </source>
</reference>
<proteinExistence type="predicted"/>
<comment type="caution">
    <text evidence="1">The sequence shown here is derived from an EMBL/GenBank/DDBJ whole genome shotgun (WGS) entry which is preliminary data.</text>
</comment>
<name>A0ABQ1BI06_9MYCO</name>
<dbReference type="Proteomes" id="UP000465306">
    <property type="component" value="Unassembled WGS sequence"/>
</dbReference>
<organism evidence="1 2">
    <name type="scientific">Mycobacterium kubicae</name>
    <dbReference type="NCBI Taxonomy" id="120959"/>
    <lineage>
        <taxon>Bacteria</taxon>
        <taxon>Bacillati</taxon>
        <taxon>Actinomycetota</taxon>
        <taxon>Actinomycetes</taxon>
        <taxon>Mycobacteriales</taxon>
        <taxon>Mycobacteriaceae</taxon>
        <taxon>Mycobacterium</taxon>
        <taxon>Mycobacterium simiae complex</taxon>
    </lineage>
</organism>
<accession>A0ABQ1BI06</accession>
<dbReference type="EMBL" id="BLKU01000002">
    <property type="protein sequence ID" value="GFG63348.1"/>
    <property type="molecule type" value="Genomic_DNA"/>
</dbReference>
<evidence type="ECO:0000313" key="2">
    <source>
        <dbReference type="Proteomes" id="UP000465306"/>
    </source>
</evidence>